<dbReference type="InterPro" id="IPR029058">
    <property type="entry name" value="AB_hydrolase_fold"/>
</dbReference>
<organism evidence="2 3">
    <name type="scientific">Actinokineospora spheciospongiae</name>
    <dbReference type="NCBI Taxonomy" id="909613"/>
    <lineage>
        <taxon>Bacteria</taxon>
        <taxon>Bacillati</taxon>
        <taxon>Actinomycetota</taxon>
        <taxon>Actinomycetes</taxon>
        <taxon>Pseudonocardiales</taxon>
        <taxon>Pseudonocardiaceae</taxon>
        <taxon>Actinokineospora</taxon>
    </lineage>
</organism>
<dbReference type="EC" id="3.1.1.5" evidence="2"/>
<feature type="domain" description="Serine aminopeptidase S33" evidence="1">
    <location>
        <begin position="22"/>
        <end position="260"/>
    </location>
</feature>
<comment type="caution">
    <text evidence="2">The sequence shown here is derived from an EMBL/GenBank/DDBJ whole genome shotgun (WGS) entry which is preliminary data.</text>
</comment>
<evidence type="ECO:0000259" key="1">
    <source>
        <dbReference type="Pfam" id="PF12146"/>
    </source>
</evidence>
<reference evidence="2 3" key="1">
    <citation type="journal article" date="2014" name="Genome Announc.">
        <title>Draft Genome Sequence of the Antitrypanosomally Active Sponge-Associated Bacterium Actinokineospora sp. Strain EG49.</title>
        <authorList>
            <person name="Harjes J."/>
            <person name="Ryu T."/>
            <person name="Abdelmohsen U.R."/>
            <person name="Moitinho-Silva L."/>
            <person name="Horn H."/>
            <person name="Ravasi T."/>
            <person name="Hentschel U."/>
        </authorList>
    </citation>
    <scope>NUCLEOTIDE SEQUENCE [LARGE SCALE GENOMIC DNA]</scope>
    <source>
        <strain evidence="2 3">EG49</strain>
    </source>
</reference>
<dbReference type="PANTHER" id="PTHR11614">
    <property type="entry name" value="PHOSPHOLIPASE-RELATED"/>
    <property type="match status" value="1"/>
</dbReference>
<dbReference type="GO" id="GO:0047372">
    <property type="term" value="F:monoacylglycerol lipase activity"/>
    <property type="evidence" value="ECO:0007669"/>
    <property type="project" value="UniProtKB-EC"/>
</dbReference>
<dbReference type="eggNOG" id="COG2267">
    <property type="taxonomic scope" value="Bacteria"/>
</dbReference>
<dbReference type="Gene3D" id="3.40.50.1820">
    <property type="entry name" value="alpha/beta hydrolase"/>
    <property type="match status" value="1"/>
</dbReference>
<name>W7J8F2_9PSEU</name>
<dbReference type="GO" id="GO:0004622">
    <property type="term" value="F:phosphatidylcholine lysophospholipase activity"/>
    <property type="evidence" value="ECO:0007669"/>
    <property type="project" value="UniProtKB-EC"/>
</dbReference>
<dbReference type="EMBL" id="AYXG01000081">
    <property type="protein sequence ID" value="EWC62299.1"/>
    <property type="molecule type" value="Genomic_DNA"/>
</dbReference>
<dbReference type="STRING" id="909613.UO65_2286"/>
<evidence type="ECO:0000313" key="3">
    <source>
        <dbReference type="Proteomes" id="UP000019277"/>
    </source>
</evidence>
<protein>
    <submittedName>
        <fullName evidence="2">Lysophospholipase</fullName>
        <ecNumber evidence="2">3.1.1.23</ecNumber>
        <ecNumber evidence="2">3.1.1.5</ecNumber>
    </submittedName>
</protein>
<dbReference type="AlphaFoldDB" id="W7J8F2"/>
<dbReference type="EC" id="3.1.1.23" evidence="2"/>
<dbReference type="Pfam" id="PF12146">
    <property type="entry name" value="Hydrolase_4"/>
    <property type="match status" value="1"/>
</dbReference>
<dbReference type="Proteomes" id="UP000019277">
    <property type="component" value="Unassembled WGS sequence"/>
</dbReference>
<dbReference type="SUPFAM" id="SSF53474">
    <property type="entry name" value="alpha/beta-Hydrolases"/>
    <property type="match status" value="1"/>
</dbReference>
<dbReference type="RefSeq" id="WP_035281487.1">
    <property type="nucleotide sequence ID" value="NZ_AYXG01000081.1"/>
</dbReference>
<dbReference type="PATRIC" id="fig|909613.9.peg.2292"/>
<sequence>MFTFPSADGLTVHVEEWQPTGPVRGVVQLAHGMGEHSARYAHLAELLAGLGYAVYANDHRGHGRTMVAAPGDLGEAGWDGLVADVVALTRLLRERHPGLPLVLLGHSMGSFAAQQYLLDHADLLDAVALSGTTALDLLATTIAEGGLTVYNAEFEPARTEFDWLSRDESQVDTYLADPLCGFSLDERGLAGMYAGAERAITPTGIRPDLPLYVMVGDRDPLNRKLALSDALVQRYRDAGLVDITYRTYPGARHELLNETNRDEVEADLASWLTRVTG</sequence>
<evidence type="ECO:0000313" key="2">
    <source>
        <dbReference type="EMBL" id="EWC62299.1"/>
    </source>
</evidence>
<keyword evidence="2" id="KW-0378">Hydrolase</keyword>
<proteinExistence type="predicted"/>
<keyword evidence="3" id="KW-1185">Reference proteome</keyword>
<dbReference type="OrthoDB" id="9806902at2"/>
<accession>W7J8F2</accession>
<dbReference type="InterPro" id="IPR051044">
    <property type="entry name" value="MAG_DAG_Lipase"/>
</dbReference>
<dbReference type="InterPro" id="IPR022742">
    <property type="entry name" value="Hydrolase_4"/>
</dbReference>
<gene>
    <name evidence="2" type="ORF">UO65_2286</name>
</gene>